<evidence type="ECO:0000256" key="4">
    <source>
        <dbReference type="ARBA" id="ARBA00022692"/>
    </source>
</evidence>
<comment type="caution">
    <text evidence="11">The sequence shown here is derived from an EMBL/GenBank/DDBJ whole genome shotgun (WGS) entry which is preliminary data.</text>
</comment>
<gene>
    <name evidence="11" type="ORF">HNQ86_002047</name>
</gene>
<evidence type="ECO:0000256" key="1">
    <source>
        <dbReference type="ARBA" id="ARBA00004571"/>
    </source>
</evidence>
<dbReference type="Gene3D" id="2.40.170.20">
    <property type="entry name" value="TonB-dependent receptor, beta-barrel domain"/>
    <property type="match status" value="1"/>
</dbReference>
<evidence type="ECO:0000256" key="7">
    <source>
        <dbReference type="SAM" id="MobiDB-lite"/>
    </source>
</evidence>
<dbReference type="InterPro" id="IPR013784">
    <property type="entry name" value="Carb-bd-like_fold"/>
</dbReference>
<dbReference type="Proteomes" id="UP000560000">
    <property type="component" value="Unassembled WGS sequence"/>
</dbReference>
<keyword evidence="8" id="KW-0732">Signal</keyword>
<feature type="compositionally biased region" description="Polar residues" evidence="7">
    <location>
        <begin position="463"/>
        <end position="472"/>
    </location>
</feature>
<reference evidence="11 12" key="1">
    <citation type="submission" date="2020-08" db="EMBL/GenBank/DDBJ databases">
        <title>Genomic Encyclopedia of Type Strains, Phase IV (KMG-IV): sequencing the most valuable type-strain genomes for metagenomic binning, comparative biology and taxonomic classification.</title>
        <authorList>
            <person name="Goeker M."/>
        </authorList>
    </citation>
    <scope>NUCLEOTIDE SEQUENCE [LARGE SCALE GENOMIC DNA]</scope>
    <source>
        <strain evidence="11 12">DSM 107085</strain>
    </source>
</reference>
<evidence type="ECO:0000256" key="2">
    <source>
        <dbReference type="ARBA" id="ARBA00022448"/>
    </source>
</evidence>
<proteinExistence type="predicted"/>
<dbReference type="AlphaFoldDB" id="A0A841KHS3"/>
<feature type="signal peptide" evidence="8">
    <location>
        <begin position="1"/>
        <end position="41"/>
    </location>
</feature>
<dbReference type="Gene3D" id="2.170.130.10">
    <property type="entry name" value="TonB-dependent receptor, plug domain"/>
    <property type="match status" value="1"/>
</dbReference>
<keyword evidence="6" id="KW-0998">Cell outer membrane</keyword>
<sequence>MNSTKSFRHRVATALPDAMKVRTRKRLIASLIAASLVTATAAPTAVWAQSAYATLHGKAKPNTQITALNTATGTMRQTKATSDGSYTIVGLQPGTYTVDDGAGTSRTVTLTVASTSTLDFTTDSGTPSTANAQTLSGVTVTASNLPDVTTPEVATTISLHQIDTIPQISRNFLEFADTVPGVVFNVDGVGGNTSLRGGAQNNAAVNVYIDGVGQKSYLFGGPTGQNASQGNPFPQLAIGEYKVITSNYKAEYGQISSAAVTAQTKSGTNEFHGEVYDRYTNDGYRARTPAENDKNFKTPSQEKEYGFALGGPIIKDKAHFFVTYEGKRFNTPVAVVPDAEAVPGLPGLPASAAAQLGPANRPFSENLYFTKFDWEPTDRDRFELSAQIRKESQIGGVGGTTGPSAAFSVINNDKRYTIRWQHSGYSYFNELLYTYEDSNYAPTAITTGNGAVYTYAPDGTGPTSSQTKTIVSTGGADPRATQNKGQKGPAIEDNLTFNDFQWHGDHVIKMGFKYKWITLHSSDAGATNPQFFYNVTPSGTDSQPYEVIFPKPVTGLGLSPMVTTKDKQLGTYIQDDWAVNDKLTLNLGVRWDYEKTPSYLNFVTPSNVVAALYAQDPNAPAGQTYADSLAKGGINVADYISNGHNRSAYKGEWQPRLGFSYDVNADQAHVIHGGAGRSYDRDLYNYLQLEVTKSALPQFTYYFQDPNSGLCYQGKTPCVPFDPSYLTSLSSVQSLASASNTGTEVDLLNNKLKAPYSDQFSLGMANRVGDWQTDATVTRVLSHDGFAFTLGNRYPDGTFFKDGGQPWNNGVPGFGSLIVGNNGIETRTTQVLLSANKPYTKQSHWGVTLAYTYTDAKQNRDINEHYSFDYATINDYPFIVSNAASKHRFVATGVVDGPWGLVFSAKLTLATPIPFNSNVCYATTNDPTTQQYFPNGSKCSAYGTTPEGNGRFLVGGKVFGYRDVDFQATKNFSIHGMDFYGRFDLLNVFNFKNLNSTLFPNSTVGSIGPVTYNPTGDITFVPRTIKFEVGMKF</sequence>
<evidence type="ECO:0000256" key="8">
    <source>
        <dbReference type="SAM" id="SignalP"/>
    </source>
</evidence>
<dbReference type="EMBL" id="JACHET010000001">
    <property type="protein sequence ID" value="MBB6184702.1"/>
    <property type="molecule type" value="Genomic_DNA"/>
</dbReference>
<dbReference type="SUPFAM" id="SSF49452">
    <property type="entry name" value="Starch-binding domain-like"/>
    <property type="match status" value="1"/>
</dbReference>
<dbReference type="InterPro" id="IPR036942">
    <property type="entry name" value="Beta-barrel_TonB_sf"/>
</dbReference>
<dbReference type="GO" id="GO:0009279">
    <property type="term" value="C:cell outer membrane"/>
    <property type="evidence" value="ECO:0007669"/>
    <property type="project" value="UniProtKB-SubCell"/>
</dbReference>
<protein>
    <submittedName>
        <fullName evidence="11">Outer membrane receptor protein involved in Fe transport</fullName>
    </submittedName>
</protein>
<comment type="subcellular location">
    <subcellularLocation>
        <location evidence="1">Cell outer membrane</location>
        <topology evidence="1">Multi-pass membrane protein</topology>
    </subcellularLocation>
</comment>
<dbReference type="Pfam" id="PF25183">
    <property type="entry name" value="OMP_b-brl_4"/>
    <property type="match status" value="2"/>
</dbReference>
<organism evidence="11 12">
    <name type="scientific">Oleiagrimonas soli</name>
    <dbReference type="NCBI Taxonomy" id="1543381"/>
    <lineage>
        <taxon>Bacteria</taxon>
        <taxon>Pseudomonadati</taxon>
        <taxon>Pseudomonadota</taxon>
        <taxon>Gammaproteobacteria</taxon>
        <taxon>Lysobacterales</taxon>
        <taxon>Rhodanobacteraceae</taxon>
        <taxon>Oleiagrimonas</taxon>
    </lineage>
</organism>
<keyword evidence="3" id="KW-1134">Transmembrane beta strand</keyword>
<feature type="domain" description="TonB-dependent transporter Oar-like beta-barrel" evidence="10">
    <location>
        <begin position="358"/>
        <end position="900"/>
    </location>
</feature>
<evidence type="ECO:0000259" key="10">
    <source>
        <dbReference type="Pfam" id="PF25183"/>
    </source>
</evidence>
<feature type="chain" id="PRO_5032572754" evidence="8">
    <location>
        <begin position="42"/>
        <end position="1033"/>
    </location>
</feature>
<keyword evidence="5" id="KW-0472">Membrane</keyword>
<dbReference type="GO" id="GO:0015344">
    <property type="term" value="F:siderophore uptake transmembrane transporter activity"/>
    <property type="evidence" value="ECO:0007669"/>
    <property type="project" value="TreeGrafter"/>
</dbReference>
<dbReference type="PANTHER" id="PTHR30069:SF46">
    <property type="entry name" value="OAR PROTEIN"/>
    <property type="match status" value="1"/>
</dbReference>
<evidence type="ECO:0000256" key="6">
    <source>
        <dbReference type="ARBA" id="ARBA00023237"/>
    </source>
</evidence>
<dbReference type="Pfam" id="PF07715">
    <property type="entry name" value="Plug"/>
    <property type="match status" value="1"/>
</dbReference>
<evidence type="ECO:0000256" key="5">
    <source>
        <dbReference type="ARBA" id="ARBA00023136"/>
    </source>
</evidence>
<evidence type="ECO:0000256" key="3">
    <source>
        <dbReference type="ARBA" id="ARBA00022452"/>
    </source>
</evidence>
<dbReference type="SUPFAM" id="SSF56935">
    <property type="entry name" value="Porins"/>
    <property type="match status" value="1"/>
</dbReference>
<keyword evidence="11" id="KW-0675">Receptor</keyword>
<dbReference type="InterPro" id="IPR012910">
    <property type="entry name" value="Plug_dom"/>
</dbReference>
<feature type="domain" description="TonB-dependent receptor plug" evidence="9">
    <location>
        <begin position="149"/>
        <end position="259"/>
    </location>
</feature>
<dbReference type="InterPro" id="IPR039426">
    <property type="entry name" value="TonB-dep_rcpt-like"/>
</dbReference>
<keyword evidence="2" id="KW-0813">Transport</keyword>
<feature type="region of interest" description="Disordered" evidence="7">
    <location>
        <begin position="463"/>
        <end position="489"/>
    </location>
</feature>
<name>A0A841KHS3_9GAMM</name>
<evidence type="ECO:0000313" key="12">
    <source>
        <dbReference type="Proteomes" id="UP000560000"/>
    </source>
</evidence>
<feature type="domain" description="TonB-dependent transporter Oar-like beta-barrel" evidence="10">
    <location>
        <begin position="264"/>
        <end position="340"/>
    </location>
</feature>
<dbReference type="InterPro" id="IPR037066">
    <property type="entry name" value="Plug_dom_sf"/>
</dbReference>
<evidence type="ECO:0000259" key="9">
    <source>
        <dbReference type="Pfam" id="PF07715"/>
    </source>
</evidence>
<evidence type="ECO:0000313" key="11">
    <source>
        <dbReference type="EMBL" id="MBB6184702.1"/>
    </source>
</evidence>
<accession>A0A841KHS3</accession>
<keyword evidence="4" id="KW-0812">Transmembrane</keyword>
<dbReference type="PANTHER" id="PTHR30069">
    <property type="entry name" value="TONB-DEPENDENT OUTER MEMBRANE RECEPTOR"/>
    <property type="match status" value="1"/>
</dbReference>
<dbReference type="GO" id="GO:0044718">
    <property type="term" value="P:siderophore transmembrane transport"/>
    <property type="evidence" value="ECO:0007669"/>
    <property type="project" value="TreeGrafter"/>
</dbReference>
<dbReference type="InterPro" id="IPR057601">
    <property type="entry name" value="Oar-like_b-barrel"/>
</dbReference>
<dbReference type="GO" id="GO:0030246">
    <property type="term" value="F:carbohydrate binding"/>
    <property type="evidence" value="ECO:0007669"/>
    <property type="project" value="InterPro"/>
</dbReference>